<dbReference type="PANTHER" id="PTHR45614:SF25">
    <property type="entry name" value="MYB PROTEIN"/>
    <property type="match status" value="1"/>
</dbReference>
<evidence type="ECO:0000259" key="4">
    <source>
        <dbReference type="PROSITE" id="PS50090"/>
    </source>
</evidence>
<feature type="region of interest" description="Disordered" evidence="3">
    <location>
        <begin position="55"/>
        <end position="75"/>
    </location>
</feature>
<dbReference type="GO" id="GO:0005634">
    <property type="term" value="C:nucleus"/>
    <property type="evidence" value="ECO:0007669"/>
    <property type="project" value="TreeGrafter"/>
</dbReference>
<keyword evidence="2" id="KW-0238">DNA-binding</keyword>
<name>A0AB34K9D7_PRYPA</name>
<feature type="domain" description="Myb-like" evidence="4">
    <location>
        <begin position="74"/>
        <end position="125"/>
    </location>
</feature>
<feature type="compositionally biased region" description="Basic and acidic residues" evidence="3">
    <location>
        <begin position="56"/>
        <end position="74"/>
    </location>
</feature>
<reference evidence="6 7" key="1">
    <citation type="journal article" date="2024" name="Science">
        <title>Giant polyketide synthase enzymes in the biosynthesis of giant marine polyether toxins.</title>
        <authorList>
            <person name="Fallon T.R."/>
            <person name="Shende V.V."/>
            <person name="Wierzbicki I.H."/>
            <person name="Pendleton A.L."/>
            <person name="Watervoot N.F."/>
            <person name="Auber R.P."/>
            <person name="Gonzalez D.J."/>
            <person name="Wisecaver J.H."/>
            <person name="Moore B.S."/>
        </authorList>
    </citation>
    <scope>NUCLEOTIDE SEQUENCE [LARGE SCALE GENOMIC DNA]</scope>
    <source>
        <strain evidence="6 7">12B1</strain>
    </source>
</reference>
<dbReference type="InterPro" id="IPR001005">
    <property type="entry name" value="SANT/Myb"/>
</dbReference>
<evidence type="ECO:0000256" key="3">
    <source>
        <dbReference type="SAM" id="MobiDB-lite"/>
    </source>
</evidence>
<dbReference type="InterPro" id="IPR017930">
    <property type="entry name" value="Myb_dom"/>
</dbReference>
<dbReference type="PROSITE" id="PS50090">
    <property type="entry name" value="MYB_LIKE"/>
    <property type="match status" value="2"/>
</dbReference>
<dbReference type="Gene3D" id="1.10.10.60">
    <property type="entry name" value="Homeodomain-like"/>
    <property type="match status" value="2"/>
</dbReference>
<dbReference type="EMBL" id="JBGBPQ010000001">
    <property type="protein sequence ID" value="KAL1530931.1"/>
    <property type="molecule type" value="Genomic_DNA"/>
</dbReference>
<evidence type="ECO:0000259" key="5">
    <source>
        <dbReference type="PROSITE" id="PS51294"/>
    </source>
</evidence>
<organism evidence="6 7">
    <name type="scientific">Prymnesium parvum</name>
    <name type="common">Toxic golden alga</name>
    <dbReference type="NCBI Taxonomy" id="97485"/>
    <lineage>
        <taxon>Eukaryota</taxon>
        <taxon>Haptista</taxon>
        <taxon>Haptophyta</taxon>
        <taxon>Prymnesiophyceae</taxon>
        <taxon>Prymnesiales</taxon>
        <taxon>Prymnesiaceae</taxon>
        <taxon>Prymnesium</taxon>
    </lineage>
</organism>
<feature type="domain" description="HTH myb-type" evidence="5">
    <location>
        <begin position="74"/>
        <end position="125"/>
    </location>
</feature>
<dbReference type="InterPro" id="IPR009057">
    <property type="entry name" value="Homeodomain-like_sf"/>
</dbReference>
<keyword evidence="7" id="KW-1185">Reference proteome</keyword>
<dbReference type="FunFam" id="1.10.10.60:FF:000010">
    <property type="entry name" value="Transcriptional activator Myb isoform A"/>
    <property type="match status" value="1"/>
</dbReference>
<dbReference type="InterPro" id="IPR050560">
    <property type="entry name" value="MYB_TF"/>
</dbReference>
<evidence type="ECO:0000256" key="1">
    <source>
        <dbReference type="ARBA" id="ARBA00022737"/>
    </source>
</evidence>
<feature type="domain" description="HTH myb-type" evidence="5">
    <location>
        <begin position="127"/>
        <end position="180"/>
    </location>
</feature>
<comment type="caution">
    <text evidence="6">The sequence shown here is derived from an EMBL/GenBank/DDBJ whole genome shotgun (WGS) entry which is preliminary data.</text>
</comment>
<dbReference type="GO" id="GO:0000978">
    <property type="term" value="F:RNA polymerase II cis-regulatory region sequence-specific DNA binding"/>
    <property type="evidence" value="ECO:0007669"/>
    <property type="project" value="TreeGrafter"/>
</dbReference>
<dbReference type="Pfam" id="PF13921">
    <property type="entry name" value="Myb_DNA-bind_6"/>
    <property type="match status" value="1"/>
</dbReference>
<gene>
    <name evidence="6" type="ORF">AB1Y20_001822</name>
</gene>
<dbReference type="SMART" id="SM00717">
    <property type="entry name" value="SANT"/>
    <property type="match status" value="2"/>
</dbReference>
<dbReference type="AlphaFoldDB" id="A0AB34K9D7"/>
<dbReference type="GO" id="GO:0000981">
    <property type="term" value="F:DNA-binding transcription factor activity, RNA polymerase II-specific"/>
    <property type="evidence" value="ECO:0007669"/>
    <property type="project" value="TreeGrafter"/>
</dbReference>
<evidence type="ECO:0000256" key="2">
    <source>
        <dbReference type="ARBA" id="ARBA00023125"/>
    </source>
</evidence>
<feature type="domain" description="Myb-like" evidence="4">
    <location>
        <begin position="126"/>
        <end position="176"/>
    </location>
</feature>
<feature type="region of interest" description="Disordered" evidence="3">
    <location>
        <begin position="234"/>
        <end position="305"/>
    </location>
</feature>
<dbReference type="SUPFAM" id="SSF46689">
    <property type="entry name" value="Homeodomain-like"/>
    <property type="match status" value="1"/>
</dbReference>
<accession>A0AB34K9D7</accession>
<dbReference type="CDD" id="cd00167">
    <property type="entry name" value="SANT"/>
    <property type="match status" value="2"/>
</dbReference>
<evidence type="ECO:0000313" key="6">
    <source>
        <dbReference type="EMBL" id="KAL1530931.1"/>
    </source>
</evidence>
<dbReference type="PANTHER" id="PTHR45614">
    <property type="entry name" value="MYB PROTEIN-RELATED"/>
    <property type="match status" value="1"/>
</dbReference>
<protein>
    <submittedName>
        <fullName evidence="6">Uncharacterized protein</fullName>
    </submittedName>
</protein>
<dbReference type="PROSITE" id="PS51294">
    <property type="entry name" value="HTH_MYB"/>
    <property type="match status" value="2"/>
</dbReference>
<dbReference type="Proteomes" id="UP001515480">
    <property type="component" value="Unassembled WGS sequence"/>
</dbReference>
<sequence>MSVMLVSAPYHANPQSLLSQETALFVLGLPYSASPVSKIMSGGLNLNEAELSDSLSGRDSDELAEAEHDEHDKGATITKRLWAPEEDALLLQLVQQIGPRRWSTIASRLPGRVGKQCRERWHNHLCPSVKKEDWTDEEDQLIMELVQQWGTKWSKIVKMLPGRTDNAVKNRWNSTMRKNLRKQLKESGSDLDDSVDRLLAEYNANDLPARKRGSATSAEMATAAAVAAVTAAATASYARGPSPRGSRTSPTKRKRSPKAQDDAEGTWDESQPTKISRPETSAIDAEPLPHNSTAPECATESDPWRIPDSRQASMTNGHCSSFVEDASVWESINFEVEEAISSNWLRATRLSSLGLEDVLSAPLPSVFDAAGFHNHSSEGLLSVF</sequence>
<proteinExistence type="predicted"/>
<evidence type="ECO:0000313" key="7">
    <source>
        <dbReference type="Proteomes" id="UP001515480"/>
    </source>
</evidence>
<keyword evidence="1" id="KW-0677">Repeat</keyword>